<evidence type="ECO:0000313" key="5">
    <source>
        <dbReference type="RefSeq" id="XP_039145571.1"/>
    </source>
</evidence>
<dbReference type="GeneID" id="120282791"/>
<keyword evidence="4" id="KW-1185">Reference proteome</keyword>
<dbReference type="Pfam" id="PF10551">
    <property type="entry name" value="MULE"/>
    <property type="match status" value="1"/>
</dbReference>
<accession>A0AB40CZN0</accession>
<feature type="region of interest" description="Disordered" evidence="1">
    <location>
        <begin position="89"/>
        <end position="126"/>
    </location>
</feature>
<dbReference type="PANTHER" id="PTHR31973">
    <property type="entry name" value="POLYPROTEIN, PUTATIVE-RELATED"/>
    <property type="match status" value="1"/>
</dbReference>
<evidence type="ECO:0000259" key="3">
    <source>
        <dbReference type="Pfam" id="PF10551"/>
    </source>
</evidence>
<proteinExistence type="predicted"/>
<dbReference type="Pfam" id="PF03108">
    <property type="entry name" value="DBD_Tnp_Mut"/>
    <property type="match status" value="1"/>
</dbReference>
<dbReference type="RefSeq" id="XP_039145571.1">
    <property type="nucleotide sequence ID" value="XM_039289637.1"/>
</dbReference>
<evidence type="ECO:0000256" key="1">
    <source>
        <dbReference type="SAM" id="MobiDB-lite"/>
    </source>
</evidence>
<dbReference type="InterPro" id="IPR018289">
    <property type="entry name" value="MULE_transposase_dom"/>
</dbReference>
<organism evidence="4 5">
    <name type="scientific">Dioscorea cayennensis subsp. rotundata</name>
    <name type="common">White Guinea yam</name>
    <name type="synonym">Dioscorea rotundata</name>
    <dbReference type="NCBI Taxonomy" id="55577"/>
    <lineage>
        <taxon>Eukaryota</taxon>
        <taxon>Viridiplantae</taxon>
        <taxon>Streptophyta</taxon>
        <taxon>Embryophyta</taxon>
        <taxon>Tracheophyta</taxon>
        <taxon>Spermatophyta</taxon>
        <taxon>Magnoliopsida</taxon>
        <taxon>Liliopsida</taxon>
        <taxon>Dioscoreales</taxon>
        <taxon>Dioscoreaceae</taxon>
        <taxon>Dioscorea</taxon>
    </lineage>
</organism>
<evidence type="ECO:0000259" key="2">
    <source>
        <dbReference type="Pfam" id="PF03108"/>
    </source>
</evidence>
<feature type="domain" description="Transposase MuDR plant" evidence="2">
    <location>
        <begin position="174"/>
        <end position="239"/>
    </location>
</feature>
<gene>
    <name evidence="5" type="primary">LOC120282791</name>
</gene>
<name>A0AB40CZN0_DIOCR</name>
<reference evidence="5" key="1">
    <citation type="submission" date="2025-08" db="UniProtKB">
        <authorList>
            <consortium name="RefSeq"/>
        </authorList>
    </citation>
    <scope>IDENTIFICATION</scope>
</reference>
<evidence type="ECO:0000313" key="4">
    <source>
        <dbReference type="Proteomes" id="UP001515500"/>
    </source>
</evidence>
<dbReference type="AlphaFoldDB" id="A0AB40CZN0"/>
<dbReference type="InterPro" id="IPR004332">
    <property type="entry name" value="Transposase_MuDR"/>
</dbReference>
<dbReference type="PANTHER" id="PTHR31973:SF195">
    <property type="entry name" value="MUDR FAMILY TRANSPOSASE"/>
    <property type="match status" value="1"/>
</dbReference>
<feature type="domain" description="MULE transposase" evidence="3">
    <location>
        <begin position="379"/>
        <end position="478"/>
    </location>
</feature>
<dbReference type="Proteomes" id="UP001515500">
    <property type="component" value="Chromosome 18"/>
</dbReference>
<protein>
    <submittedName>
        <fullName evidence="5">Uncharacterized protein LOC120282791</fullName>
    </submittedName>
</protein>
<sequence>MMFSCHQAFHDVQVIELYVELSVVTSTGGFSQHQINRNDNIPPERLSIEWRAWDNLQHNFNFNFTASQQPPSTSTHHRTDNITSHENEFGEYASSSGDDQDEDNYTDNSEASLEDYNAEDANRQRDDVEMTMPPYEPPAHMRALDLEVMSVLEFLEYPSLYINTLRGAMADGELHVGMQFQNKNDVVTTIKNYCLQKSVEYKVIESDPTRYYGRCKSYGDGCSQRVRVSYSKRKQIWEITKYSGPHTCTAVMVSQDHSKLDSNMISHCIQALVKEKPSINVSVLIAEIRNRYGYTPTYKKVWIAKQKAIESAFGNWEESYNELPKWLAALQQFVPGTIIDLQTQPAYNGNYPVRDTNIFHRLFWSFPSCVEAFKYCKPVVQIDGTHLYGKYKGTLLMAIAQDGNKNILPIAFAIVEGETLDAWRFFLEHLRADVTPQEGICFISDRHQSIKGAFRAIGRQMNPPHAYHVYCIRHISANFMRRFKNKEMQRIVVNIGYSKTSHDFNYWYDVLRDFDIEATRWLDNIPRENINTLKLHQVKYSRKC</sequence>